<organism evidence="2 3">
    <name type="scientific">Tetrapisispora phaffii (strain ATCC 24235 / CBS 4417 / NBRC 1672 / NRRL Y-8282 / UCD 70-5)</name>
    <name type="common">Yeast</name>
    <name type="synonym">Fabospora phaffii</name>
    <dbReference type="NCBI Taxonomy" id="1071381"/>
    <lineage>
        <taxon>Eukaryota</taxon>
        <taxon>Fungi</taxon>
        <taxon>Dikarya</taxon>
        <taxon>Ascomycota</taxon>
        <taxon>Saccharomycotina</taxon>
        <taxon>Saccharomycetes</taxon>
        <taxon>Saccharomycetales</taxon>
        <taxon>Saccharomycetaceae</taxon>
        <taxon>Tetrapisispora</taxon>
    </lineage>
</organism>
<dbReference type="PANTHER" id="PTHR12223">
    <property type="entry name" value="VESICULAR MANNOSE-BINDING LECTIN"/>
    <property type="match status" value="1"/>
</dbReference>
<dbReference type="HOGENOM" id="CLU_050744_0_0_1"/>
<reference evidence="2 3" key="1">
    <citation type="journal article" date="2011" name="Proc. Natl. Acad. Sci. U.S.A.">
        <title>Evolutionary erosion of yeast sex chromosomes by mating-type switching accidents.</title>
        <authorList>
            <person name="Gordon J.L."/>
            <person name="Armisen D."/>
            <person name="Proux-Wera E."/>
            <person name="Oheigeartaigh S.S."/>
            <person name="Byrne K.P."/>
            <person name="Wolfe K.H."/>
        </authorList>
    </citation>
    <scope>NUCLEOTIDE SEQUENCE [LARGE SCALE GENOMIC DNA]</scope>
    <source>
        <strain evidence="3">ATCC 24235 / CBS 4417 / NBRC 1672 / NRRL Y-8282 / UCD 70-5</strain>
    </source>
</reference>
<dbReference type="GO" id="GO:0006888">
    <property type="term" value="P:endoplasmic reticulum to Golgi vesicle-mediated transport"/>
    <property type="evidence" value="ECO:0007669"/>
    <property type="project" value="TreeGrafter"/>
</dbReference>
<dbReference type="InterPro" id="IPR051136">
    <property type="entry name" value="Intracellular_Lectin-GPT"/>
</dbReference>
<dbReference type="OrthoDB" id="270293at2759"/>
<feature type="transmembrane region" description="Helical" evidence="1">
    <location>
        <begin position="7"/>
        <end position="25"/>
    </location>
</feature>
<dbReference type="GO" id="GO:0030134">
    <property type="term" value="C:COPII-coated ER to Golgi transport vesicle"/>
    <property type="evidence" value="ECO:0007669"/>
    <property type="project" value="TreeGrafter"/>
</dbReference>
<gene>
    <name evidence="2" type="primary">TPHA0B03210</name>
    <name evidence="2" type="ordered locus">TPHA_0B03210</name>
</gene>
<accession>G8BPR2</accession>
<dbReference type="GO" id="GO:0000139">
    <property type="term" value="C:Golgi membrane"/>
    <property type="evidence" value="ECO:0007669"/>
    <property type="project" value="TreeGrafter"/>
</dbReference>
<evidence type="ECO:0000256" key="1">
    <source>
        <dbReference type="SAM" id="Phobius"/>
    </source>
</evidence>
<evidence type="ECO:0000313" key="2">
    <source>
        <dbReference type="EMBL" id="CCE61993.1"/>
    </source>
</evidence>
<name>G8BPR2_TETPH</name>
<keyword evidence="3" id="KW-1185">Reference proteome</keyword>
<dbReference type="KEGG" id="tpf:TPHA_0B03210"/>
<dbReference type="PANTHER" id="PTHR12223:SF45">
    <property type="entry name" value="RE50040P"/>
    <property type="match status" value="1"/>
</dbReference>
<dbReference type="AlphaFoldDB" id="G8BPR2"/>
<dbReference type="EMBL" id="HE612857">
    <property type="protein sequence ID" value="CCE61993.1"/>
    <property type="molecule type" value="Genomic_DNA"/>
</dbReference>
<keyword evidence="1" id="KW-1133">Transmembrane helix</keyword>
<feature type="transmembrane region" description="Helical" evidence="1">
    <location>
        <begin position="435"/>
        <end position="458"/>
    </location>
</feature>
<dbReference type="Proteomes" id="UP000005666">
    <property type="component" value="Chromosome 2"/>
</dbReference>
<protein>
    <recommendedName>
        <fullName evidence="4">L-type lectin-like domain-containing protein</fullName>
    </recommendedName>
</protein>
<sequence length="480" mass="55572">MQGAKNKFVQFIGIASIFLIFQLITRHLNPLEARSISGYRSYNEDLTKDNYNTDFNLKNNQRKSSIVRVNNPDASLSIPFLDKINNYWHIAGNTEIRNANYIRLSNNDIPNSYGSIMSNSIGDNKINDFETILSFRLKSTNNVNSKKHNYKSKRAENNYNEGLVFMISPENGFIKANLHSSYSKKQYELNTNGIISNNHELMGFPSNLPGLALVIDMHSDQASDEKYAAPFFDAFVLTNPSHHKYDLEHDGDSDNIVWLNKNTQKHIKLKNSIMDGTLVELRLIYLESISFLKVDIRYPNEGKFWIELFQTNHPIYLPKNPKTQERYIGVSALTKNKPSSNIEILNIETNEFHYRDDLNKQESDEETSFDFAKEIQLFLSQEFGERIEIEKDDFIKLQMRKSQPYLNAHDKENKMKNTYHNSNNTNESGMIKASIILILKIAFFTIMIIALYFISVYARVILKHRKKIYGNHGTGLPLYK</sequence>
<dbReference type="OMA" id="NIWIELY"/>
<proteinExistence type="predicted"/>
<dbReference type="GO" id="GO:0005789">
    <property type="term" value="C:endoplasmic reticulum membrane"/>
    <property type="evidence" value="ECO:0007669"/>
    <property type="project" value="TreeGrafter"/>
</dbReference>
<dbReference type="STRING" id="1071381.G8BPR2"/>
<dbReference type="GO" id="GO:0005793">
    <property type="term" value="C:endoplasmic reticulum-Golgi intermediate compartment"/>
    <property type="evidence" value="ECO:0007669"/>
    <property type="project" value="TreeGrafter"/>
</dbReference>
<dbReference type="GO" id="GO:0005537">
    <property type="term" value="F:D-mannose binding"/>
    <property type="evidence" value="ECO:0007669"/>
    <property type="project" value="TreeGrafter"/>
</dbReference>
<dbReference type="Gene3D" id="2.60.120.200">
    <property type="match status" value="1"/>
</dbReference>
<dbReference type="RefSeq" id="XP_003684427.1">
    <property type="nucleotide sequence ID" value="XM_003684379.1"/>
</dbReference>
<evidence type="ECO:0000313" key="3">
    <source>
        <dbReference type="Proteomes" id="UP000005666"/>
    </source>
</evidence>
<dbReference type="SUPFAM" id="SSF49899">
    <property type="entry name" value="Concanavalin A-like lectins/glucanases"/>
    <property type="match status" value="1"/>
</dbReference>
<dbReference type="eggNOG" id="ENOG502QVEK">
    <property type="taxonomic scope" value="Eukaryota"/>
</dbReference>
<dbReference type="CDD" id="cd07308">
    <property type="entry name" value="lectin_leg-like"/>
    <property type="match status" value="1"/>
</dbReference>
<dbReference type="GeneID" id="11534922"/>
<dbReference type="InterPro" id="IPR013320">
    <property type="entry name" value="ConA-like_dom_sf"/>
</dbReference>
<keyword evidence="1" id="KW-0472">Membrane</keyword>
<evidence type="ECO:0008006" key="4">
    <source>
        <dbReference type="Google" id="ProtNLM"/>
    </source>
</evidence>
<keyword evidence="1" id="KW-0812">Transmembrane</keyword>